<keyword evidence="3" id="KW-0472">Membrane</keyword>
<evidence type="ECO:0000256" key="1">
    <source>
        <dbReference type="ARBA" id="ARBA00022475"/>
    </source>
</evidence>
<evidence type="ECO:0000256" key="5">
    <source>
        <dbReference type="ARBA" id="ARBA00023288"/>
    </source>
</evidence>
<reference evidence="7 8" key="1">
    <citation type="journal article" date="2022" name="Int. J. Syst. Evol. Microbiol.">
        <title>Neobacillus kokaensis sp. nov., isolated from soil.</title>
        <authorList>
            <person name="Yuki K."/>
            <person name="Matsubara H."/>
            <person name="Yamaguchi S."/>
        </authorList>
    </citation>
    <scope>NUCLEOTIDE SEQUENCE [LARGE SCALE GENOMIC DNA]</scope>
    <source>
        <strain evidence="7 8">LOB 377</strain>
    </source>
</reference>
<organism evidence="7 8">
    <name type="scientific">Neobacillus kokaensis</name>
    <dbReference type="NCBI Taxonomy" id="2759023"/>
    <lineage>
        <taxon>Bacteria</taxon>
        <taxon>Bacillati</taxon>
        <taxon>Bacillota</taxon>
        <taxon>Bacilli</taxon>
        <taxon>Bacillales</taxon>
        <taxon>Bacillaceae</taxon>
        <taxon>Neobacillus</taxon>
    </lineage>
</organism>
<evidence type="ECO:0000313" key="7">
    <source>
        <dbReference type="EMBL" id="GHH97769.1"/>
    </source>
</evidence>
<evidence type="ECO:0008006" key="9">
    <source>
        <dbReference type="Google" id="ProtNLM"/>
    </source>
</evidence>
<keyword evidence="5" id="KW-0449">Lipoprotein</keyword>
<keyword evidence="4" id="KW-0564">Palmitate</keyword>
<dbReference type="RefSeq" id="WP_191270951.1">
    <property type="nucleotide sequence ID" value="NZ_BNDS01000004.1"/>
</dbReference>
<accession>A0ABQ3MYL6</accession>
<dbReference type="Gene3D" id="3.40.190.10">
    <property type="entry name" value="Periplasmic binding protein-like II"/>
    <property type="match status" value="1"/>
</dbReference>
<protein>
    <recommendedName>
        <fullName evidence="9">Sugar ABC transporter substrate-binding protein</fullName>
    </recommendedName>
</protein>
<dbReference type="PROSITE" id="PS51257">
    <property type="entry name" value="PROKAR_LIPOPROTEIN"/>
    <property type="match status" value="1"/>
</dbReference>
<evidence type="ECO:0000313" key="8">
    <source>
        <dbReference type="Proteomes" id="UP000637074"/>
    </source>
</evidence>
<dbReference type="Proteomes" id="UP000637074">
    <property type="component" value="Unassembled WGS sequence"/>
</dbReference>
<dbReference type="EMBL" id="BNDS01000004">
    <property type="protein sequence ID" value="GHH97769.1"/>
    <property type="molecule type" value="Genomic_DNA"/>
</dbReference>
<name>A0ABQ3MYL6_9BACI</name>
<sequence>MLKKRFLATALSSVLALSALAGCANKDTGTPEKGKDGKQKVELSLMLTPQWKGVMDPTEKGADYDSFFKYAADKFSKQYKDYDVKVKVEVVASEQRDELLNVKLNGGTPPDIFFENTFAMGDYAHRGALVPLNDIVDDKAKEDIAQNYWDTVTFGKDVYFYPFSHMPGTLAYNADMFKAAGLDKYIGGENDIKTWTLDEYETILNTLKKKLPKDAYPMGIFALNNQGDTWNLAYLRMFGNKFFDEKGNIVLNDANGVKAAEWLKKTYKAGLTNPGAESVSSNDVLSMFQNQKVAISFTNSVLFNNAKADMEAGKAPKFDIRLANIPSESGDPLTFTYVSGAAIFNTKDETRIKVSKDFVKFFSTDPELVKASKNGIPVRTSVVKEFESTNPLFAAYDKNAKYMFNFTGGVPGYSQLRQVLYPELQALYTGQKSAADAVKDYQEKGNKVIQDARANSVIKE</sequence>
<evidence type="ECO:0000256" key="3">
    <source>
        <dbReference type="ARBA" id="ARBA00023136"/>
    </source>
</evidence>
<evidence type="ECO:0000256" key="2">
    <source>
        <dbReference type="ARBA" id="ARBA00022729"/>
    </source>
</evidence>
<dbReference type="InterPro" id="IPR050490">
    <property type="entry name" value="Bact_solute-bd_prot1"/>
</dbReference>
<proteinExistence type="predicted"/>
<keyword evidence="8" id="KW-1185">Reference proteome</keyword>
<evidence type="ECO:0000256" key="6">
    <source>
        <dbReference type="SAM" id="SignalP"/>
    </source>
</evidence>
<dbReference type="PANTHER" id="PTHR43649:SF33">
    <property type="entry name" value="POLYGALACTURONAN_RHAMNOGALACTURONAN-BINDING PROTEIN YTCQ"/>
    <property type="match status" value="1"/>
</dbReference>
<dbReference type="Pfam" id="PF01547">
    <property type="entry name" value="SBP_bac_1"/>
    <property type="match status" value="1"/>
</dbReference>
<dbReference type="InterPro" id="IPR006059">
    <property type="entry name" value="SBP"/>
</dbReference>
<dbReference type="PANTHER" id="PTHR43649">
    <property type="entry name" value="ARABINOSE-BINDING PROTEIN-RELATED"/>
    <property type="match status" value="1"/>
</dbReference>
<comment type="caution">
    <text evidence="7">The sequence shown here is derived from an EMBL/GenBank/DDBJ whole genome shotgun (WGS) entry which is preliminary data.</text>
</comment>
<keyword evidence="2 6" id="KW-0732">Signal</keyword>
<feature type="chain" id="PRO_5045087684" description="Sugar ABC transporter substrate-binding protein" evidence="6">
    <location>
        <begin position="22"/>
        <end position="460"/>
    </location>
</feature>
<feature type="signal peptide" evidence="6">
    <location>
        <begin position="1"/>
        <end position="21"/>
    </location>
</feature>
<dbReference type="SUPFAM" id="SSF53850">
    <property type="entry name" value="Periplasmic binding protein-like II"/>
    <property type="match status" value="1"/>
</dbReference>
<gene>
    <name evidence="7" type="ORF">AM1BK_13120</name>
</gene>
<keyword evidence="1" id="KW-1003">Cell membrane</keyword>
<evidence type="ECO:0000256" key="4">
    <source>
        <dbReference type="ARBA" id="ARBA00023139"/>
    </source>
</evidence>